<dbReference type="InterPro" id="IPR004329">
    <property type="entry name" value="CcmE"/>
</dbReference>
<dbReference type="GO" id="GO:0046872">
    <property type="term" value="F:metal ion binding"/>
    <property type="evidence" value="ECO:0007669"/>
    <property type="project" value="UniProtKB-KW"/>
</dbReference>
<sequence length="289" mass="32910">MTVRFQRLIIILLSLIFTAGAVILIMINSKENLVFFFTPTELINSHHNINSQVRIGGFVKNNSLKRNTKNNLYSFVITDNLNDIEVEYKGILPDLFKEGQGAVTEGILADKKKILASKVFAKHDENYMPSSIKKQLKKSDYWKKDYSSSGILGKNLPNFEIINLFDDSKKLSNVDINNKQVLINFFASWCAPCKDELPLFFTLKNNYPNMMIVGIDYKDKKSDALKFLEKEGNPYNFVGLDNNGNIGLEFGVFGLPETFLLNNENKIIYQHLGPLTKKVIQNEISPLLQ</sequence>
<dbReference type="NCBIfam" id="TIGR00385">
    <property type="entry name" value="dsbE"/>
    <property type="match status" value="1"/>
</dbReference>
<evidence type="ECO:0000256" key="9">
    <source>
        <dbReference type="ARBA" id="ARBA00023004"/>
    </source>
</evidence>
<dbReference type="InterPro" id="IPR036249">
    <property type="entry name" value="Thioredoxin-like_sf"/>
</dbReference>
<evidence type="ECO:0000256" key="4">
    <source>
        <dbReference type="ARBA" id="ARBA00022617"/>
    </source>
</evidence>
<evidence type="ECO:0000256" key="2">
    <source>
        <dbReference type="ARBA" id="ARBA00004370"/>
    </source>
</evidence>
<evidence type="ECO:0000256" key="10">
    <source>
        <dbReference type="ARBA" id="ARBA00023136"/>
    </source>
</evidence>
<dbReference type="GO" id="GO:0030288">
    <property type="term" value="C:outer membrane-bounded periplasmic space"/>
    <property type="evidence" value="ECO:0007669"/>
    <property type="project" value="InterPro"/>
</dbReference>
<dbReference type="Pfam" id="PF08534">
    <property type="entry name" value="Redoxin"/>
    <property type="match status" value="1"/>
</dbReference>
<name>A0A381VHP8_9ZZZZ</name>
<evidence type="ECO:0000259" key="12">
    <source>
        <dbReference type="PROSITE" id="PS51352"/>
    </source>
</evidence>
<keyword evidence="5 11" id="KW-0812">Transmembrane</keyword>
<dbReference type="InterPro" id="IPR004799">
    <property type="entry name" value="Periplasmic_diS_OxRdtase_DsbE"/>
</dbReference>
<evidence type="ECO:0000256" key="8">
    <source>
        <dbReference type="ARBA" id="ARBA00022989"/>
    </source>
</evidence>
<dbReference type="EMBL" id="UINC01008863">
    <property type="protein sequence ID" value="SVA39840.1"/>
    <property type="molecule type" value="Genomic_DNA"/>
</dbReference>
<accession>A0A381VHP8</accession>
<dbReference type="InterPro" id="IPR036127">
    <property type="entry name" value="CcmE-like_sf"/>
</dbReference>
<dbReference type="Gene3D" id="3.40.30.10">
    <property type="entry name" value="Glutaredoxin"/>
    <property type="match status" value="1"/>
</dbReference>
<dbReference type="NCBIfam" id="NF009727">
    <property type="entry name" value="PRK13254.1-1"/>
    <property type="match status" value="1"/>
</dbReference>
<dbReference type="GO" id="GO:0017003">
    <property type="term" value="P:protein-heme linkage"/>
    <property type="evidence" value="ECO:0007669"/>
    <property type="project" value="InterPro"/>
</dbReference>
<dbReference type="InterPro" id="IPR017937">
    <property type="entry name" value="Thioredoxin_CS"/>
</dbReference>
<keyword evidence="9" id="KW-0408">Iron</keyword>
<dbReference type="Gene3D" id="2.40.50.140">
    <property type="entry name" value="Nucleic acid-binding proteins"/>
    <property type="match status" value="1"/>
</dbReference>
<dbReference type="PANTHER" id="PTHR34128">
    <property type="entry name" value="CYTOCHROME C-TYPE BIOGENESIS PROTEIN CCME HOMOLOG, MITOCHONDRIAL"/>
    <property type="match status" value="1"/>
</dbReference>
<dbReference type="Pfam" id="PF03100">
    <property type="entry name" value="CcmE"/>
    <property type="match status" value="1"/>
</dbReference>
<evidence type="ECO:0000313" key="13">
    <source>
        <dbReference type="EMBL" id="SVA39840.1"/>
    </source>
</evidence>
<feature type="transmembrane region" description="Helical" evidence="11">
    <location>
        <begin position="7"/>
        <end position="27"/>
    </location>
</feature>
<dbReference type="InterPro" id="IPR012340">
    <property type="entry name" value="NA-bd_OB-fold"/>
</dbReference>
<comment type="subcellular location">
    <subcellularLocation>
        <location evidence="1">Cell envelope</location>
    </subcellularLocation>
    <subcellularLocation>
        <location evidence="2">Membrane</location>
    </subcellularLocation>
</comment>
<feature type="domain" description="Thioredoxin" evidence="12">
    <location>
        <begin position="150"/>
        <end position="289"/>
    </location>
</feature>
<gene>
    <name evidence="13" type="ORF">METZ01_LOCUS92694</name>
</gene>
<dbReference type="InterPro" id="IPR013740">
    <property type="entry name" value="Redoxin"/>
</dbReference>
<dbReference type="PANTHER" id="PTHR34128:SF2">
    <property type="entry name" value="CYTOCHROME C-TYPE BIOGENESIS PROTEIN CCME HOMOLOG, MITOCHONDRIAL"/>
    <property type="match status" value="1"/>
</dbReference>
<dbReference type="PROSITE" id="PS51352">
    <property type="entry name" value="THIOREDOXIN_2"/>
    <property type="match status" value="1"/>
</dbReference>
<evidence type="ECO:0000256" key="5">
    <source>
        <dbReference type="ARBA" id="ARBA00022692"/>
    </source>
</evidence>
<dbReference type="GO" id="GO:0017004">
    <property type="term" value="P:cytochrome complex assembly"/>
    <property type="evidence" value="ECO:0007669"/>
    <property type="project" value="UniProtKB-KW"/>
</dbReference>
<keyword evidence="10 11" id="KW-0472">Membrane</keyword>
<dbReference type="PROSITE" id="PS00194">
    <property type="entry name" value="THIOREDOXIN_1"/>
    <property type="match status" value="1"/>
</dbReference>
<evidence type="ECO:0000256" key="7">
    <source>
        <dbReference type="ARBA" id="ARBA00022748"/>
    </source>
</evidence>
<reference evidence="13" key="1">
    <citation type="submission" date="2018-05" db="EMBL/GenBank/DDBJ databases">
        <authorList>
            <person name="Lanie J.A."/>
            <person name="Ng W.-L."/>
            <person name="Kazmierczak K.M."/>
            <person name="Andrzejewski T.M."/>
            <person name="Davidsen T.M."/>
            <person name="Wayne K.J."/>
            <person name="Tettelin H."/>
            <person name="Glass J.I."/>
            <person name="Rusch D."/>
            <person name="Podicherti R."/>
            <person name="Tsui H.-C.T."/>
            <person name="Winkler M.E."/>
        </authorList>
    </citation>
    <scope>NUCLEOTIDE SEQUENCE</scope>
</reference>
<dbReference type="GO" id="GO:0015036">
    <property type="term" value="F:disulfide oxidoreductase activity"/>
    <property type="evidence" value="ECO:0007669"/>
    <property type="project" value="InterPro"/>
</dbReference>
<protein>
    <recommendedName>
        <fullName evidence="12">Thioredoxin domain-containing protein</fullName>
    </recommendedName>
</protein>
<dbReference type="InterPro" id="IPR013766">
    <property type="entry name" value="Thioredoxin_domain"/>
</dbReference>
<evidence type="ECO:0000256" key="1">
    <source>
        <dbReference type="ARBA" id="ARBA00004196"/>
    </source>
</evidence>
<keyword evidence="7" id="KW-0201">Cytochrome c-type biogenesis</keyword>
<organism evidence="13">
    <name type="scientific">marine metagenome</name>
    <dbReference type="NCBI Taxonomy" id="408172"/>
    <lineage>
        <taxon>unclassified sequences</taxon>
        <taxon>metagenomes</taxon>
        <taxon>ecological metagenomes</taxon>
    </lineage>
</organism>
<dbReference type="SUPFAM" id="SSF52833">
    <property type="entry name" value="Thioredoxin-like"/>
    <property type="match status" value="1"/>
</dbReference>
<proteinExistence type="inferred from homology"/>
<dbReference type="HAMAP" id="MF_01959">
    <property type="entry name" value="CcmE"/>
    <property type="match status" value="1"/>
</dbReference>
<keyword evidence="6" id="KW-0479">Metal-binding</keyword>
<dbReference type="GO" id="GO:0020037">
    <property type="term" value="F:heme binding"/>
    <property type="evidence" value="ECO:0007669"/>
    <property type="project" value="InterPro"/>
</dbReference>
<keyword evidence="8 11" id="KW-1133">Transmembrane helix</keyword>
<keyword evidence="4" id="KW-0349">Heme</keyword>
<dbReference type="SUPFAM" id="SSF82093">
    <property type="entry name" value="Heme chaperone CcmE"/>
    <property type="match status" value="1"/>
</dbReference>
<evidence type="ECO:0000256" key="6">
    <source>
        <dbReference type="ARBA" id="ARBA00022723"/>
    </source>
</evidence>
<evidence type="ECO:0000256" key="3">
    <source>
        <dbReference type="ARBA" id="ARBA00007758"/>
    </source>
</evidence>
<dbReference type="GO" id="GO:0005886">
    <property type="term" value="C:plasma membrane"/>
    <property type="evidence" value="ECO:0007669"/>
    <property type="project" value="InterPro"/>
</dbReference>
<evidence type="ECO:0000256" key="11">
    <source>
        <dbReference type="SAM" id="Phobius"/>
    </source>
</evidence>
<comment type="similarity">
    <text evidence="3">Belongs to the thioredoxin family. DsbE subfamily.</text>
</comment>
<dbReference type="AlphaFoldDB" id="A0A381VHP8"/>